<dbReference type="SUPFAM" id="SSF57889">
    <property type="entry name" value="Cysteine-rich domain"/>
    <property type="match status" value="1"/>
</dbReference>
<keyword evidence="4" id="KW-0808">Transferase</keyword>
<feature type="domain" description="Kinase suppressor RAS 1 N-terminal helical hairpin" evidence="3">
    <location>
        <begin position="19"/>
        <end position="71"/>
    </location>
</feature>
<dbReference type="Gene3D" id="3.30.60.20">
    <property type="match status" value="1"/>
</dbReference>
<keyword evidence="5" id="KW-1185">Reference proteome</keyword>
<dbReference type="CDD" id="cd20812">
    <property type="entry name" value="C1_KSR"/>
    <property type="match status" value="1"/>
</dbReference>
<evidence type="ECO:0000259" key="2">
    <source>
        <dbReference type="Pfam" id="PF13543"/>
    </source>
</evidence>
<feature type="compositionally biased region" description="Low complexity" evidence="1">
    <location>
        <begin position="260"/>
        <end position="280"/>
    </location>
</feature>
<dbReference type="GO" id="GO:0016301">
    <property type="term" value="F:kinase activity"/>
    <property type="evidence" value="ECO:0007669"/>
    <property type="project" value="UniProtKB-KW"/>
</dbReference>
<feature type="region of interest" description="Disordered" evidence="1">
    <location>
        <begin position="246"/>
        <end position="421"/>
    </location>
</feature>
<protein>
    <submittedName>
        <fullName evidence="4">Kinase suppressor of Ras 2</fullName>
    </submittedName>
</protein>
<accession>A0AAV4H5B9</accession>
<evidence type="ECO:0000259" key="3">
    <source>
        <dbReference type="Pfam" id="PF20406"/>
    </source>
</evidence>
<dbReference type="Pfam" id="PF20406">
    <property type="entry name" value="SAM_KSR1_N"/>
    <property type="match status" value="1"/>
</dbReference>
<dbReference type="Proteomes" id="UP000762676">
    <property type="component" value="Unassembled WGS sequence"/>
</dbReference>
<evidence type="ECO:0000313" key="4">
    <source>
        <dbReference type="EMBL" id="GFR92717.1"/>
    </source>
</evidence>
<dbReference type="Pfam" id="PF13543">
    <property type="entry name" value="SAM_KSR1"/>
    <property type="match status" value="1"/>
</dbReference>
<sequence length="506" mass="55407">MSSTRNEEQAVLDATRTCTNNQSMIDLTSKHLEELRTQCASTDKITQQEIKEAETKLIHLVGNQLVAKQKLNCDPIPEVLKEYPKLELWLRIVGIPENAIKEILDKGMSFSDLLHMEKDELTDLLHGLDCSDLEIKTLLTAFSNLRTCTEKLLQGQSASGHDWHFTDLACLQAAAVAATAAARSATNSPAVGSSPKHQQLNSYQQPRGSTSSSSSIANTAVPNVGGITDSMVELEHGTSLAERIVLGRGGKPPIGPQLQSSSGTPSSSDVIQQHQQNQNQQHHHHYHPPRSQPSSPLPSPRAYNGSPSSHRSKSVSSPAVKYPITPPPSKNYTLFPDSSSITKSKSHESQLANKVVDIDPVKSNKKMKPATMNIKLSSSHETLPWRRLSTEGSDAGSRGPSGHSSPVISSPIRSPPYKHDPSAVLAADDHSKYSSNTLTVPRSPKTPMKVYHQTSHRFTNTFKITTCDYCHKQMILGYKCKHCNECDVVALFSPNAFWVEHGMLIL</sequence>
<dbReference type="InterPro" id="IPR046861">
    <property type="entry name" value="SAM_KSR1_N"/>
</dbReference>
<feature type="compositionally biased region" description="Low complexity" evidence="1">
    <location>
        <begin position="306"/>
        <end position="317"/>
    </location>
</feature>
<organism evidence="4 5">
    <name type="scientific">Elysia marginata</name>
    <dbReference type="NCBI Taxonomy" id="1093978"/>
    <lineage>
        <taxon>Eukaryota</taxon>
        <taxon>Metazoa</taxon>
        <taxon>Spiralia</taxon>
        <taxon>Lophotrochozoa</taxon>
        <taxon>Mollusca</taxon>
        <taxon>Gastropoda</taxon>
        <taxon>Heterobranchia</taxon>
        <taxon>Euthyneura</taxon>
        <taxon>Panpulmonata</taxon>
        <taxon>Sacoglossa</taxon>
        <taxon>Placobranchoidea</taxon>
        <taxon>Plakobranchidae</taxon>
        <taxon>Elysia</taxon>
    </lineage>
</organism>
<keyword evidence="4" id="KW-0418">Kinase</keyword>
<dbReference type="Gene3D" id="6.10.140.1120">
    <property type="match status" value="1"/>
</dbReference>
<evidence type="ECO:0000256" key="1">
    <source>
        <dbReference type="SAM" id="MobiDB-lite"/>
    </source>
</evidence>
<reference evidence="4 5" key="1">
    <citation type="journal article" date="2021" name="Elife">
        <title>Chloroplast acquisition without the gene transfer in kleptoplastic sea slugs, Plakobranchus ocellatus.</title>
        <authorList>
            <person name="Maeda T."/>
            <person name="Takahashi S."/>
            <person name="Yoshida T."/>
            <person name="Shimamura S."/>
            <person name="Takaki Y."/>
            <person name="Nagai Y."/>
            <person name="Toyoda A."/>
            <person name="Suzuki Y."/>
            <person name="Arimoto A."/>
            <person name="Ishii H."/>
            <person name="Satoh N."/>
            <person name="Nishiyama T."/>
            <person name="Hasebe M."/>
            <person name="Maruyama T."/>
            <person name="Minagawa J."/>
            <person name="Obokata J."/>
            <person name="Shigenobu S."/>
        </authorList>
    </citation>
    <scope>NUCLEOTIDE SEQUENCE [LARGE SCALE GENOMIC DNA]</scope>
</reference>
<gene>
    <name evidence="4" type="ORF">ElyMa_002625400</name>
</gene>
<dbReference type="Gene3D" id="1.10.150.50">
    <property type="entry name" value="Transcription Factor, Ets-1"/>
    <property type="match status" value="1"/>
</dbReference>
<feature type="compositionally biased region" description="Polar residues" evidence="1">
    <location>
        <begin position="186"/>
        <end position="208"/>
    </location>
</feature>
<dbReference type="InterPro" id="IPR025561">
    <property type="entry name" value="KSR_SAM-like_dom"/>
</dbReference>
<feature type="domain" description="Kinase suppressor of RAS SAM-like" evidence="2">
    <location>
        <begin position="80"/>
        <end position="146"/>
    </location>
</feature>
<dbReference type="InterPro" id="IPR046933">
    <property type="entry name" value="SAM_KSR1_N_sf"/>
</dbReference>
<dbReference type="InterPro" id="IPR046349">
    <property type="entry name" value="C1-like_sf"/>
</dbReference>
<proteinExistence type="predicted"/>
<feature type="region of interest" description="Disordered" evidence="1">
    <location>
        <begin position="186"/>
        <end position="222"/>
    </location>
</feature>
<evidence type="ECO:0000313" key="5">
    <source>
        <dbReference type="Proteomes" id="UP000762676"/>
    </source>
</evidence>
<dbReference type="EMBL" id="BMAT01005405">
    <property type="protein sequence ID" value="GFR92717.1"/>
    <property type="molecule type" value="Genomic_DNA"/>
</dbReference>
<dbReference type="AlphaFoldDB" id="A0AAV4H5B9"/>
<name>A0AAV4H5B9_9GAST</name>
<dbReference type="InterPro" id="IPR013761">
    <property type="entry name" value="SAM/pointed_sf"/>
</dbReference>
<comment type="caution">
    <text evidence="4">The sequence shown here is derived from an EMBL/GenBank/DDBJ whole genome shotgun (WGS) entry which is preliminary data.</text>
</comment>